<evidence type="ECO:0000256" key="2">
    <source>
        <dbReference type="ARBA" id="ARBA00009773"/>
    </source>
</evidence>
<comment type="similarity">
    <text evidence="2">Belongs to the autoinducer-2 exporter (AI-2E) (TC 2.A.86) family.</text>
</comment>
<dbReference type="EMBL" id="SLXK01000001">
    <property type="protein sequence ID" value="TCP32283.1"/>
    <property type="molecule type" value="Genomic_DNA"/>
</dbReference>
<organism evidence="7 8">
    <name type="scientific">Scopulibacillus darangshiensis</name>
    <dbReference type="NCBI Taxonomy" id="442528"/>
    <lineage>
        <taxon>Bacteria</taxon>
        <taxon>Bacillati</taxon>
        <taxon>Bacillota</taxon>
        <taxon>Bacilli</taxon>
        <taxon>Bacillales</taxon>
        <taxon>Sporolactobacillaceae</taxon>
        <taxon>Scopulibacillus</taxon>
    </lineage>
</organism>
<evidence type="ECO:0000256" key="3">
    <source>
        <dbReference type="ARBA" id="ARBA00022692"/>
    </source>
</evidence>
<proteinExistence type="inferred from homology"/>
<feature type="transmembrane region" description="Helical" evidence="6">
    <location>
        <begin position="12"/>
        <end position="30"/>
    </location>
</feature>
<evidence type="ECO:0000256" key="5">
    <source>
        <dbReference type="ARBA" id="ARBA00023136"/>
    </source>
</evidence>
<feature type="transmembrane region" description="Helical" evidence="6">
    <location>
        <begin position="69"/>
        <end position="91"/>
    </location>
</feature>
<sequence>MTKWSAIEWIKRLTILLLIFLNGYLLYKLIPFLGIIFHFLAAILFPFVIAALIAYLFHPIVEKCHKKGIPRSLAIILLYLIFFGVTGYGLFKGAPAVIHQLKSFDKQIPEYTAIYHDHLNDFYQSTPEAVHDHFNGVLKKGEISVNRFVKKIIGAVTWVFQSFFTLIIIPFLAFYFLKDFDGVKKGVSAMTPRKWRHPGRELLHNIDDSLGKYIRGQLYVCLILAVIAFLGLWLLKVPYPMLLSIFIGITDIIPYFGPLIGAIPVIFMAATISLKTVVFVLILIGVLQLLEGNVIGPLVVGKSVDVHPVYIMLSLLIGGEIAGVIGMLFAVPVFVIIRVVIKYFRRQHNKIDKPNDSHL</sequence>
<dbReference type="PANTHER" id="PTHR21716:SF15">
    <property type="entry name" value="TRANSPORT PROTEIN YRRI-RELATED"/>
    <property type="match status" value="1"/>
</dbReference>
<evidence type="ECO:0000313" key="8">
    <source>
        <dbReference type="Proteomes" id="UP000295416"/>
    </source>
</evidence>
<reference evidence="7 8" key="1">
    <citation type="submission" date="2019-03" db="EMBL/GenBank/DDBJ databases">
        <title>Genomic Encyclopedia of Type Strains, Phase IV (KMG-IV): sequencing the most valuable type-strain genomes for metagenomic binning, comparative biology and taxonomic classification.</title>
        <authorList>
            <person name="Goeker M."/>
        </authorList>
    </citation>
    <scope>NUCLEOTIDE SEQUENCE [LARGE SCALE GENOMIC DNA]</scope>
    <source>
        <strain evidence="7 8">DSM 19377</strain>
    </source>
</reference>
<gene>
    <name evidence="7" type="ORF">EV207_101262</name>
</gene>
<evidence type="ECO:0000313" key="7">
    <source>
        <dbReference type="EMBL" id="TCP32283.1"/>
    </source>
</evidence>
<dbReference type="InterPro" id="IPR002549">
    <property type="entry name" value="AI-2E-like"/>
</dbReference>
<dbReference type="GO" id="GO:0016020">
    <property type="term" value="C:membrane"/>
    <property type="evidence" value="ECO:0007669"/>
    <property type="project" value="UniProtKB-SubCell"/>
</dbReference>
<dbReference type="PANTHER" id="PTHR21716">
    <property type="entry name" value="TRANSMEMBRANE PROTEIN"/>
    <property type="match status" value="1"/>
</dbReference>
<dbReference type="GO" id="GO:0055085">
    <property type="term" value="P:transmembrane transport"/>
    <property type="evidence" value="ECO:0007669"/>
    <property type="project" value="TreeGrafter"/>
</dbReference>
<evidence type="ECO:0000256" key="4">
    <source>
        <dbReference type="ARBA" id="ARBA00022989"/>
    </source>
</evidence>
<protein>
    <submittedName>
        <fullName evidence="7">Putative PurR-regulated permease PerM</fullName>
    </submittedName>
</protein>
<feature type="transmembrane region" description="Helical" evidence="6">
    <location>
        <begin position="36"/>
        <end position="57"/>
    </location>
</feature>
<keyword evidence="3 6" id="KW-0812">Transmembrane</keyword>
<dbReference type="Pfam" id="PF01594">
    <property type="entry name" value="AI-2E_transport"/>
    <property type="match status" value="1"/>
</dbReference>
<dbReference type="OrthoDB" id="9793390at2"/>
<feature type="transmembrane region" description="Helical" evidence="6">
    <location>
        <begin position="272"/>
        <end position="290"/>
    </location>
</feature>
<name>A0A4R2PB07_9BACL</name>
<keyword evidence="5 6" id="KW-0472">Membrane</keyword>
<evidence type="ECO:0000256" key="6">
    <source>
        <dbReference type="SAM" id="Phobius"/>
    </source>
</evidence>
<feature type="transmembrane region" description="Helical" evidence="6">
    <location>
        <begin position="310"/>
        <end position="341"/>
    </location>
</feature>
<comment type="subcellular location">
    <subcellularLocation>
        <location evidence="1">Membrane</location>
        <topology evidence="1">Multi-pass membrane protein</topology>
    </subcellularLocation>
</comment>
<dbReference type="AlphaFoldDB" id="A0A4R2PB07"/>
<comment type="caution">
    <text evidence="7">The sequence shown here is derived from an EMBL/GenBank/DDBJ whole genome shotgun (WGS) entry which is preliminary data.</text>
</comment>
<dbReference type="RefSeq" id="WP_132742795.1">
    <property type="nucleotide sequence ID" value="NZ_SLXK01000001.1"/>
</dbReference>
<accession>A0A4R2PB07</accession>
<dbReference type="Proteomes" id="UP000295416">
    <property type="component" value="Unassembled WGS sequence"/>
</dbReference>
<feature type="transmembrane region" description="Helical" evidence="6">
    <location>
        <begin position="218"/>
        <end position="235"/>
    </location>
</feature>
<feature type="transmembrane region" description="Helical" evidence="6">
    <location>
        <begin position="241"/>
        <end position="260"/>
    </location>
</feature>
<evidence type="ECO:0000256" key="1">
    <source>
        <dbReference type="ARBA" id="ARBA00004141"/>
    </source>
</evidence>
<feature type="transmembrane region" description="Helical" evidence="6">
    <location>
        <begin position="152"/>
        <end position="177"/>
    </location>
</feature>
<keyword evidence="4 6" id="KW-1133">Transmembrane helix</keyword>
<keyword evidence="8" id="KW-1185">Reference proteome</keyword>